<keyword evidence="2" id="KW-1185">Reference proteome</keyword>
<evidence type="ECO:0008006" key="3">
    <source>
        <dbReference type="Google" id="ProtNLM"/>
    </source>
</evidence>
<organism evidence="1 2">
    <name type="scientific">Fluviicola taffensis (strain DSM 16823 / NCIMB 13979 / RW262)</name>
    <dbReference type="NCBI Taxonomy" id="755732"/>
    <lineage>
        <taxon>Bacteria</taxon>
        <taxon>Pseudomonadati</taxon>
        <taxon>Bacteroidota</taxon>
        <taxon>Flavobacteriia</taxon>
        <taxon>Flavobacteriales</taxon>
        <taxon>Crocinitomicaceae</taxon>
        <taxon>Fluviicola</taxon>
    </lineage>
</organism>
<dbReference type="AlphaFoldDB" id="F2IHB9"/>
<proteinExistence type="predicted"/>
<evidence type="ECO:0000313" key="1">
    <source>
        <dbReference type="EMBL" id="AEA42674.1"/>
    </source>
</evidence>
<reference evidence="1 2" key="1">
    <citation type="journal article" date="2011" name="Stand. Genomic Sci.">
        <title>Complete genome sequence of the gliding freshwater bacterium Fluviicola taffensis type strain (RW262).</title>
        <authorList>
            <person name="Woyke T."/>
            <person name="Chertkov O."/>
            <person name="Lapidus A."/>
            <person name="Nolan M."/>
            <person name="Lucas S."/>
            <person name="Del Rio T.G."/>
            <person name="Tice H."/>
            <person name="Cheng J.F."/>
            <person name="Tapia R."/>
            <person name="Han C."/>
            <person name="Goodwin L."/>
            <person name="Pitluck S."/>
            <person name="Liolios K."/>
            <person name="Pagani I."/>
            <person name="Ivanova N."/>
            <person name="Huntemann M."/>
            <person name="Mavromatis K."/>
            <person name="Mikhailova N."/>
            <person name="Pati A."/>
            <person name="Chen A."/>
            <person name="Palaniappan K."/>
            <person name="Land M."/>
            <person name="Hauser L."/>
            <person name="Brambilla E.M."/>
            <person name="Rohde M."/>
            <person name="Mwirichia R."/>
            <person name="Sikorski J."/>
            <person name="Tindall B.J."/>
            <person name="Goker M."/>
            <person name="Bristow J."/>
            <person name="Eisen J.A."/>
            <person name="Markowitz V."/>
            <person name="Hugenholtz P."/>
            <person name="Klenk H.P."/>
            <person name="Kyrpides N.C."/>
        </authorList>
    </citation>
    <scope>NUCLEOTIDE SEQUENCE [LARGE SCALE GENOMIC DNA]</scope>
    <source>
        <strain evidence="2">DSM 16823 / RW262 / RW262</strain>
    </source>
</reference>
<protein>
    <recommendedName>
        <fullName evidence="3">Secretion system C-terminal sorting domain-containing protein</fullName>
    </recommendedName>
</protein>
<dbReference type="Proteomes" id="UP000007463">
    <property type="component" value="Chromosome"/>
</dbReference>
<dbReference type="KEGG" id="fte:Fluta_0670"/>
<accession>F2IHB9</accession>
<dbReference type="STRING" id="755732.Fluta_0670"/>
<dbReference type="EMBL" id="CP002542">
    <property type="protein sequence ID" value="AEA42674.1"/>
    <property type="molecule type" value="Genomic_DNA"/>
</dbReference>
<evidence type="ECO:0000313" key="2">
    <source>
        <dbReference type="Proteomes" id="UP000007463"/>
    </source>
</evidence>
<dbReference type="HOGENOM" id="CLU_2046215_0_0_10"/>
<sequence length="120" mass="13513">MDPQGLSMEAVSYKSEDFQPISNEIGYYRVKLIHDNSSIKSSNPLAIEQQSMNDAEIVKAFPNPASTDLSILINSKTETVYQLTLSTPSGKTVFENSQKVDKGLSYSKTDFTYYRFQLIK</sequence>
<gene>
    <name evidence="1" type="ordered locus">Fluta_0670</name>
</gene>
<dbReference type="RefSeq" id="WP_013685446.1">
    <property type="nucleotide sequence ID" value="NC_015321.1"/>
</dbReference>
<name>F2IHB9_FLUTR</name>
<reference evidence="2" key="2">
    <citation type="submission" date="2011-02" db="EMBL/GenBank/DDBJ databases">
        <title>The complete genome of Fluviicola taffensis DSM 16823.</title>
        <authorList>
            <consortium name="US DOE Joint Genome Institute (JGI-PGF)"/>
            <person name="Lucas S."/>
            <person name="Copeland A."/>
            <person name="Lapidus A."/>
            <person name="Bruce D."/>
            <person name="Goodwin L."/>
            <person name="Pitluck S."/>
            <person name="Kyrpides N."/>
            <person name="Mavromatis K."/>
            <person name="Ivanova N."/>
            <person name="Mikhailova N."/>
            <person name="Pagani I."/>
            <person name="Chertkov O."/>
            <person name="Detter J.C."/>
            <person name="Han C."/>
            <person name="Tapia R."/>
            <person name="Land M."/>
            <person name="Hauser L."/>
            <person name="Markowitz V."/>
            <person name="Cheng J.-F."/>
            <person name="Hugenholtz P."/>
            <person name="Woyke T."/>
            <person name="Wu D."/>
            <person name="Tindall B."/>
            <person name="Pomrenke H.G."/>
            <person name="Brambilla E."/>
            <person name="Klenk H.-P."/>
            <person name="Eisen J.A."/>
        </authorList>
    </citation>
    <scope>NUCLEOTIDE SEQUENCE [LARGE SCALE GENOMIC DNA]</scope>
    <source>
        <strain evidence="2">DSM 16823 / RW262 / RW262</strain>
    </source>
</reference>
<dbReference type="OrthoDB" id="1138233at2"/>